<reference evidence="1" key="1">
    <citation type="submission" date="2022-02" db="EMBL/GenBank/DDBJ databases">
        <authorList>
            <person name="Henning P.M."/>
            <person name="McCubbin A.G."/>
            <person name="Shore J.S."/>
        </authorList>
    </citation>
    <scope>NUCLEOTIDE SEQUENCE</scope>
    <source>
        <strain evidence="1">F60SS</strain>
        <tissue evidence="1">Leaves</tissue>
    </source>
</reference>
<accession>A0A9Q0EXW5</accession>
<keyword evidence="2" id="KW-1185">Reference proteome</keyword>
<comment type="caution">
    <text evidence="1">The sequence shown here is derived from an EMBL/GenBank/DDBJ whole genome shotgun (WGS) entry which is preliminary data.</text>
</comment>
<evidence type="ECO:0008006" key="3">
    <source>
        <dbReference type="Google" id="ProtNLM"/>
    </source>
</evidence>
<evidence type="ECO:0000313" key="1">
    <source>
        <dbReference type="EMBL" id="KAJ4821808.1"/>
    </source>
</evidence>
<protein>
    <recommendedName>
        <fullName evidence="3">DUF4283 domain-containing protein</fullName>
    </recommendedName>
</protein>
<dbReference type="PANTHER" id="PTHR31286">
    <property type="entry name" value="GLYCINE-RICH CELL WALL STRUCTURAL PROTEIN 1.8-LIKE"/>
    <property type="match status" value="1"/>
</dbReference>
<sequence>MSRLDKQWHSAVIVKLMGRIIGYHPRILHGLGSLVGRTIKIDLKTRIAEQGRFAKIGIEVYLMKPLEGRVEFNDNLDKVSYEGLPKVRYTCGCVGHPMNVRHLVPRKMGTSNPSPRCLRLHRLLLHLLLQRLTRDRLWLDECSRFAQ</sequence>
<dbReference type="EMBL" id="JAKUCV010007854">
    <property type="protein sequence ID" value="KAJ4821808.1"/>
    <property type="molecule type" value="Genomic_DNA"/>
</dbReference>
<name>A0A9Q0EXW5_9ROSI</name>
<dbReference type="OrthoDB" id="984375at2759"/>
<evidence type="ECO:0000313" key="2">
    <source>
        <dbReference type="Proteomes" id="UP001141552"/>
    </source>
</evidence>
<proteinExistence type="predicted"/>
<dbReference type="AlphaFoldDB" id="A0A9Q0EXW5"/>
<dbReference type="PANTHER" id="PTHR31286:SF99">
    <property type="entry name" value="DUF4283 DOMAIN-CONTAINING PROTEIN"/>
    <property type="match status" value="1"/>
</dbReference>
<organism evidence="1 2">
    <name type="scientific">Turnera subulata</name>
    <dbReference type="NCBI Taxonomy" id="218843"/>
    <lineage>
        <taxon>Eukaryota</taxon>
        <taxon>Viridiplantae</taxon>
        <taxon>Streptophyta</taxon>
        <taxon>Embryophyta</taxon>
        <taxon>Tracheophyta</taxon>
        <taxon>Spermatophyta</taxon>
        <taxon>Magnoliopsida</taxon>
        <taxon>eudicotyledons</taxon>
        <taxon>Gunneridae</taxon>
        <taxon>Pentapetalae</taxon>
        <taxon>rosids</taxon>
        <taxon>fabids</taxon>
        <taxon>Malpighiales</taxon>
        <taxon>Passifloraceae</taxon>
        <taxon>Turnera</taxon>
    </lineage>
</organism>
<gene>
    <name evidence="1" type="ORF">Tsubulata_009092</name>
</gene>
<dbReference type="Proteomes" id="UP001141552">
    <property type="component" value="Unassembled WGS sequence"/>
</dbReference>
<reference evidence="1" key="2">
    <citation type="journal article" date="2023" name="Plants (Basel)">
        <title>Annotation of the Turnera subulata (Passifloraceae) Draft Genome Reveals the S-Locus Evolved after the Divergence of Turneroideae from Passifloroideae in a Stepwise Manner.</title>
        <authorList>
            <person name="Henning P.M."/>
            <person name="Roalson E.H."/>
            <person name="Mir W."/>
            <person name="McCubbin A.G."/>
            <person name="Shore J.S."/>
        </authorList>
    </citation>
    <scope>NUCLEOTIDE SEQUENCE</scope>
    <source>
        <strain evidence="1">F60SS</strain>
    </source>
</reference>
<dbReference type="InterPro" id="IPR040256">
    <property type="entry name" value="At4g02000-like"/>
</dbReference>